<name>A0A409WJQ4_PSICY</name>
<reference evidence="1 2" key="1">
    <citation type="journal article" date="2018" name="Evol. Lett.">
        <title>Horizontal gene cluster transfer increased hallucinogenic mushroom diversity.</title>
        <authorList>
            <person name="Reynolds H.T."/>
            <person name="Vijayakumar V."/>
            <person name="Gluck-Thaler E."/>
            <person name="Korotkin H.B."/>
            <person name="Matheny P.B."/>
            <person name="Slot J.C."/>
        </authorList>
    </citation>
    <scope>NUCLEOTIDE SEQUENCE [LARGE SCALE GENOMIC DNA]</scope>
    <source>
        <strain evidence="1 2">2631</strain>
    </source>
</reference>
<proteinExistence type="predicted"/>
<dbReference type="AlphaFoldDB" id="A0A409WJQ4"/>
<dbReference type="OrthoDB" id="3830579at2759"/>
<sequence>MQVVVQITSWTASDAYLTNPSLLEPAISSFSKADGCICVYSGLSEEDETTIYLFIVWEISEPPKILVDSPAYLRNTGLLSCIKYDAFQTNHTVHFNNNVIPALTAPITEVTLLTLKEGKTKGHLNQILNSVSTNPEIADNKYGALTWGDVEGTPDKFYLLFGWENAKVLIDTLFL</sequence>
<dbReference type="STRING" id="93625.A0A409WJQ4"/>
<evidence type="ECO:0000313" key="2">
    <source>
        <dbReference type="Proteomes" id="UP000283269"/>
    </source>
</evidence>
<organism evidence="1 2">
    <name type="scientific">Psilocybe cyanescens</name>
    <dbReference type="NCBI Taxonomy" id="93625"/>
    <lineage>
        <taxon>Eukaryota</taxon>
        <taxon>Fungi</taxon>
        <taxon>Dikarya</taxon>
        <taxon>Basidiomycota</taxon>
        <taxon>Agaricomycotina</taxon>
        <taxon>Agaricomycetes</taxon>
        <taxon>Agaricomycetidae</taxon>
        <taxon>Agaricales</taxon>
        <taxon>Agaricineae</taxon>
        <taxon>Strophariaceae</taxon>
        <taxon>Psilocybe</taxon>
    </lineage>
</organism>
<accession>A0A409WJQ4</accession>
<keyword evidence="2" id="KW-1185">Reference proteome</keyword>
<evidence type="ECO:0008006" key="3">
    <source>
        <dbReference type="Google" id="ProtNLM"/>
    </source>
</evidence>
<gene>
    <name evidence="1" type="ORF">CVT25_010725</name>
</gene>
<protein>
    <recommendedName>
        <fullName evidence="3">ABM domain-containing protein</fullName>
    </recommendedName>
</protein>
<comment type="caution">
    <text evidence="1">The sequence shown here is derived from an EMBL/GenBank/DDBJ whole genome shotgun (WGS) entry which is preliminary data.</text>
</comment>
<dbReference type="InParanoid" id="A0A409WJQ4"/>
<dbReference type="Proteomes" id="UP000283269">
    <property type="component" value="Unassembled WGS sequence"/>
</dbReference>
<evidence type="ECO:0000313" key="1">
    <source>
        <dbReference type="EMBL" id="PPQ78722.1"/>
    </source>
</evidence>
<dbReference type="EMBL" id="NHYD01003408">
    <property type="protein sequence ID" value="PPQ78722.1"/>
    <property type="molecule type" value="Genomic_DNA"/>
</dbReference>